<evidence type="ECO:0000313" key="2">
    <source>
        <dbReference type="Proteomes" id="UP000190750"/>
    </source>
</evidence>
<gene>
    <name evidence="1" type="ORF">RF819_02560</name>
</gene>
<comment type="caution">
    <text evidence="1">The sequence shown here is derived from an EMBL/GenBank/DDBJ whole genome shotgun (WGS) entry which is preliminary data.</text>
</comment>
<organism evidence="1 2">
    <name type="scientific">Rhodoferax fermentans</name>
    <dbReference type="NCBI Taxonomy" id="28066"/>
    <lineage>
        <taxon>Bacteria</taxon>
        <taxon>Pseudomonadati</taxon>
        <taxon>Pseudomonadota</taxon>
        <taxon>Betaproteobacteria</taxon>
        <taxon>Burkholderiales</taxon>
        <taxon>Comamonadaceae</taxon>
        <taxon>Rhodoferax</taxon>
    </lineage>
</organism>
<dbReference type="AlphaFoldDB" id="A0A1T1ANM7"/>
<dbReference type="EMBL" id="MTJN01000002">
    <property type="protein sequence ID" value="OOV05732.1"/>
    <property type="molecule type" value="Genomic_DNA"/>
</dbReference>
<keyword evidence="2" id="KW-1185">Reference proteome</keyword>
<protein>
    <submittedName>
        <fullName evidence="1">Uncharacterized protein</fullName>
    </submittedName>
</protein>
<name>A0A1T1ANM7_RHOFE</name>
<dbReference type="Proteomes" id="UP000190750">
    <property type="component" value="Unassembled WGS sequence"/>
</dbReference>
<sequence>MLKIAGIKVGIWRVLITRHFHLARALHGGSGLRLASGKCIKLKAWVLLNFMVYANTRQVLER</sequence>
<dbReference type="STRING" id="28066.RF819_02560"/>
<accession>A0A1T1ANM7</accession>
<reference evidence="1 2" key="1">
    <citation type="submission" date="2017-01" db="EMBL/GenBank/DDBJ databases">
        <title>Genome sequencing of Rhodoferax fermentans JCM 7819.</title>
        <authorList>
            <person name="Kim Y.J."/>
            <person name="Farh M.E.-A."/>
            <person name="Yang D.-C."/>
        </authorList>
    </citation>
    <scope>NUCLEOTIDE SEQUENCE [LARGE SCALE GENOMIC DNA]</scope>
    <source>
        <strain evidence="1 2">JCM 7819</strain>
    </source>
</reference>
<proteinExistence type="predicted"/>
<evidence type="ECO:0000313" key="1">
    <source>
        <dbReference type="EMBL" id="OOV05732.1"/>
    </source>
</evidence>